<organism evidence="3">
    <name type="scientific">hydrothermal vent metagenome</name>
    <dbReference type="NCBI Taxonomy" id="652676"/>
    <lineage>
        <taxon>unclassified sequences</taxon>
        <taxon>metagenomes</taxon>
        <taxon>ecological metagenomes</taxon>
    </lineage>
</organism>
<dbReference type="EMBL" id="UOEG01000102">
    <property type="protein sequence ID" value="VAV93200.1"/>
    <property type="molecule type" value="Genomic_DNA"/>
</dbReference>
<accession>A0A3B0RJA3</accession>
<dbReference type="Pfam" id="PF04413">
    <property type="entry name" value="Glycos_transf_N"/>
    <property type="match status" value="1"/>
</dbReference>
<keyword evidence="1 3" id="KW-0808">Transferase</keyword>
<dbReference type="GO" id="GO:0009245">
    <property type="term" value="P:lipid A biosynthetic process"/>
    <property type="evidence" value="ECO:0007669"/>
    <property type="project" value="TreeGrafter"/>
</dbReference>
<dbReference type="AlphaFoldDB" id="A0A3B0RJA3"/>
<dbReference type="InterPro" id="IPR038107">
    <property type="entry name" value="Glycos_transf_N_sf"/>
</dbReference>
<dbReference type="Gene3D" id="3.40.50.2000">
    <property type="entry name" value="Glycogen Phosphorylase B"/>
    <property type="match status" value="1"/>
</dbReference>
<protein>
    <submittedName>
        <fullName evidence="3">3-deoxy-D-manno-octulosonic acid transferase</fullName>
        <ecNumber evidence="3">2.4.99.12</ecNumber>
    </submittedName>
</protein>
<feature type="domain" description="3-deoxy-D-manno-octulosonic-acid transferase N-terminal" evidence="2">
    <location>
        <begin position="28"/>
        <end position="187"/>
    </location>
</feature>
<gene>
    <name evidence="3" type="ORF">MNBD_ALPHA07-1525</name>
</gene>
<dbReference type="Gene3D" id="3.40.50.11720">
    <property type="entry name" value="3-Deoxy-D-manno-octulosonic-acid transferase, N-terminal domain"/>
    <property type="match status" value="1"/>
</dbReference>
<dbReference type="GO" id="GO:0005886">
    <property type="term" value="C:plasma membrane"/>
    <property type="evidence" value="ECO:0007669"/>
    <property type="project" value="TreeGrafter"/>
</dbReference>
<dbReference type="PANTHER" id="PTHR42755:SF1">
    <property type="entry name" value="3-DEOXY-D-MANNO-OCTULOSONIC ACID TRANSFERASE, MITOCHONDRIAL-RELATED"/>
    <property type="match status" value="1"/>
</dbReference>
<sequence length="406" mass="44734">MARSLSLAAYMTYARRATKAPPTPETPRPAGDLIWAHASDTERAEVLVHLAQRLQQQRPGVHFLLTTNAGISPEVPAHGPVIWQELPEDTIVAAKAFLHHWQPDICLWTGADLFPALLITASQMNVPLLLIDVDETQLAKPGWRWFPDLPKALLGRFRLIMVHNVETAMHLHRIGVEDVEIHVTGPLQEGAMALPYEGAEREKLAAILLGRPVWLAAMIALNELECVLDAHRQVSKFAHRSLLIIVPDNAAEIDRFQALLKHQGWRYALRSGDEAPGETTQVLLANSRAELGLWYVLSPVSYLGNSMRPGQNGHDPNAPAAHGSAIIHGPNVGRYLERYSHYAKAGATRLVRDTHTLTAAVQDLIAPDQSATMAQAAWDVVSRGAVVTDMIIEIIEDRLDTFEASP</sequence>
<evidence type="ECO:0000259" key="2">
    <source>
        <dbReference type="Pfam" id="PF04413"/>
    </source>
</evidence>
<name>A0A3B0RJA3_9ZZZZ</name>
<keyword evidence="3" id="KW-0328">Glycosyltransferase</keyword>
<evidence type="ECO:0000256" key="1">
    <source>
        <dbReference type="ARBA" id="ARBA00022679"/>
    </source>
</evidence>
<dbReference type="InterPro" id="IPR039901">
    <property type="entry name" value="Kdotransferase"/>
</dbReference>
<dbReference type="GO" id="GO:0043842">
    <property type="term" value="F:Kdo transferase activity"/>
    <property type="evidence" value="ECO:0007669"/>
    <property type="project" value="UniProtKB-EC"/>
</dbReference>
<reference evidence="3" key="1">
    <citation type="submission" date="2018-06" db="EMBL/GenBank/DDBJ databases">
        <authorList>
            <person name="Zhirakovskaya E."/>
        </authorList>
    </citation>
    <scope>NUCLEOTIDE SEQUENCE</scope>
</reference>
<dbReference type="InterPro" id="IPR007507">
    <property type="entry name" value="Glycos_transf_N"/>
</dbReference>
<dbReference type="EC" id="2.4.99.12" evidence="3"/>
<evidence type="ECO:0000313" key="3">
    <source>
        <dbReference type="EMBL" id="VAV93200.1"/>
    </source>
</evidence>
<proteinExistence type="predicted"/>
<dbReference type="PANTHER" id="PTHR42755">
    <property type="entry name" value="3-DEOXY-MANNO-OCTULOSONATE CYTIDYLYLTRANSFERASE"/>
    <property type="match status" value="1"/>
</dbReference>
<dbReference type="SUPFAM" id="SSF53756">
    <property type="entry name" value="UDP-Glycosyltransferase/glycogen phosphorylase"/>
    <property type="match status" value="1"/>
</dbReference>